<evidence type="ECO:0000313" key="1">
    <source>
        <dbReference type="EMBL" id="KAJ2790991.1"/>
    </source>
</evidence>
<dbReference type="EMBL" id="JANBUK010000222">
    <property type="protein sequence ID" value="KAJ2790991.1"/>
    <property type="molecule type" value="Genomic_DNA"/>
</dbReference>
<evidence type="ECO:0000313" key="2">
    <source>
        <dbReference type="Proteomes" id="UP001140066"/>
    </source>
</evidence>
<proteinExistence type="predicted"/>
<sequence>MRFCFNPDTSGDPLGCLVVRMADAQFRYGFEYLGVQERLVQTPLTDRCYLTLTQALERRLGGSPFGPAGTGKTESVKALATQLGRFALVFCCDENFDFQAMGRIFVGLCQVGAWGVFDEFNRLDERILSAVSQQIQSIQLGLRRAYESPVSAVTEIELLDHKVRLNLDTGIFITMNPGYAGRSNLPDNLKKLFRSFAMTKPDRDLIAQVMLYSQGFRQAELLASKVVPLFNLCAEQLSQQPHYDFGLRALKSVLVSAGNLKRDRLLQHGSEGAESSSVDEQGLVIQSIRETVVPKLVAQDIELLSSLLEDVFPGIEYHAASIARLREAILEVCRQRNWVAGDKWMDKVVQLYQIQAIHHGLMMVGSSGSGKTSAWQVLLAALERVEGIEGVSYVIDPKSVSKDDLYGTLDPTTREWRDGLFTHLLRKIIDNVRGESGRRHWIIFDGDVDPEWVENLNSVLDDNRLLTLPNGERLALPPNVRVMFEVETLRYATLATVSRCGMVWFSDDTVGADMAMERYLRTLRTEVLGDEGDEVITTAQHLAESAESAESMSPAMQVQTLAASVLERYFAEDGLVQRALEYAGGLEHIMEFTRARALGTLFTLLDRAVVSIVGHNAQHPDFPLSDEAVTALVGRRLALALVWSLAGDTGLEGRRLMSEFVGGAALGAIELPPMGSDETIMDYDVAVRGGMAEWQAWSSRVPRVDVESHRVVEAGLVVPTTDTLRHEEVLYAWLAGHKPMVLCGPPGSGKTMTLLAALRKLPDLEVAGLNFSSATTPELVLKTVEQHCEYRRTPNGLVLAPTAIGRWLVVFCDEINLPAEDRYGTQRVISFLRGLVERGGFWRSGGSNQQHQWVKLERIQFVGACNPPTDPGRVALSQRFLRHAPVVLVDYPGEQSLVQIYGVLARAALRVQPHLAGYAESVAQAMVDVYIASQRRFTADQQAHYVYSPRELTRWVRGIYEAARPLETLSGTGLVRLWAHEGLRLFQDRLVEAGEKRWTDDKINEVARRRFMGSGAAGDLDVGQALQRPILFSNWLTREYTAVGREELREHTRARLRVFYEEELDVPLVLFDDALDHALRLDRVFRQPQGHALLIGVSGGGKTTLARFVAWVNGLSVVQVKAHGGYGAADFDDDLRAVLRRSGCRGEKVCFIVDESNVLDSALVERMNTLLANAEVPGLFEGDEHAALMTACREGASRDGLMLDSGEELHKWFTQQVARNLHVVFTMNPPADGSGGLAARAATSPALFNRCVLDWFGDWSDQALFQVARELTASVDLTQAEAVAGEYEERRDAVAHALVAAHQAVRGLNSQLLRRAGGKFVGLHCTPRHFLDQLQHFVRLHGERRDALEDEQRHVHVGLERLQATVAQVEELRVALAGTASELAVKDKQANDKLQQIVRDQQVAKQQQEASIALQAEVAAARVAIGERQRVVGLDLARAEPAVEEAQRAVSNIKKQHLSEVRAMANPPSGVKLALEAVCALLGHRAADWKALQGVVRRDDFIPSIVGFDTDRHVTKALRAHMRRAFLERPEFTFDAVSRASKACGPLVTWVVAQVEFADILERVAPLRAEVAQLEADAHESEQRAEALAATVQRLEAALKAYLAEYALLIAETQRLKDEVKRVEGKVARSQRLLASLGGERERWDAGRAAFGAQMATLVGDALLGAALLAYAGAYDQPRRAALVRKWGGHLSRAGISVRGGLRLAEFLAPAEDRLAWLACGLPDDDLAAENAAMLARFNRYPLVVDPAGTATRFLQAQQPGLVVTSFLDAAFLKHVEAALRFGTAVLVTDAEHLDPVLNPVLNREVRRAGGRVLVKLGAADVDVSPAFRLVLATRDAGAALAADLVSRVTLVNFTVTRASLQAQCLAHAMRHARPDVDERRRGLLRLQGELRLRLRALESQLLHALSAAQGSILDDDAVVATLETLKADAAEIGRQAADADAVMRDVDAVAAAFTPLARASAAVYFALDRLPALHPFYQFSLPFFERIFRAAVASAPPELPEPQRLAAMRAELFRLAYARAASSLHHERQPALLLLLAQLKLRADEEDGGDAAAWARLNADLDFVLREPAAGDAARLLALPDGLEALLTGGDADRRRALHGHARALGWLRAWLQAAAEAGDFGDVACFMGAADAERCVPPLATAQSDGPVARALRELIVVRLLRPDRVLAAAARLGAAAFGGAALAAEATLRSVAEAESDAATPIALCSVVGHDAADRVEALAGARALRSVAMGSVEGFALADAAIAAAAAQGTWVVLRNVHLAPAWLAQLEKRLQTLRAHADFRLFLAMEINAAVPLSLLRRARTLVFEPPPGVRASLLDSLGSVSRRADGPAERARLRFLLAWLHAVVIERLRYAPLGWTTRYEFGDADFACALATVDAWVDRVHVAGRANIDPARIPWAAIRTLLSDSVYGGRVDSDSDHCVLRSFVSRLFCADAYGSEFCLVEEPRLLAPEGTSAEDFVEWCRALPESEPPAWLGLPPNAETLLLVHKGERLVADTRKLRALIDDDEDEDAGEEMGAADEALAAADRAEVPAFMRQVEALAAGFDAALAPLHGPRALLAGVAEDGVATPLFRVMQRENVVAFALLSR</sequence>
<protein>
    <submittedName>
        <fullName evidence="1">Dynein heavy chain</fullName>
    </submittedName>
</protein>
<gene>
    <name evidence="1" type="primary">DYN1_1</name>
    <name evidence="1" type="ORF">GGI18_001444</name>
</gene>
<dbReference type="Proteomes" id="UP001140066">
    <property type="component" value="Unassembled WGS sequence"/>
</dbReference>
<organism evidence="1 2">
    <name type="scientific">Coemansia linderi</name>
    <dbReference type="NCBI Taxonomy" id="2663919"/>
    <lineage>
        <taxon>Eukaryota</taxon>
        <taxon>Fungi</taxon>
        <taxon>Fungi incertae sedis</taxon>
        <taxon>Zoopagomycota</taxon>
        <taxon>Kickxellomycotina</taxon>
        <taxon>Kickxellomycetes</taxon>
        <taxon>Kickxellales</taxon>
        <taxon>Kickxellaceae</taxon>
        <taxon>Coemansia</taxon>
    </lineage>
</organism>
<keyword evidence="2" id="KW-1185">Reference proteome</keyword>
<reference evidence="1" key="1">
    <citation type="submission" date="2022-07" db="EMBL/GenBank/DDBJ databases">
        <title>Phylogenomic reconstructions and comparative analyses of Kickxellomycotina fungi.</title>
        <authorList>
            <person name="Reynolds N.K."/>
            <person name="Stajich J.E."/>
            <person name="Barry K."/>
            <person name="Grigoriev I.V."/>
            <person name="Crous P."/>
            <person name="Smith M.E."/>
        </authorList>
    </citation>
    <scope>NUCLEOTIDE SEQUENCE</scope>
    <source>
        <strain evidence="1">BCRC 34191</strain>
    </source>
</reference>
<comment type="caution">
    <text evidence="1">The sequence shown here is derived from an EMBL/GenBank/DDBJ whole genome shotgun (WGS) entry which is preliminary data.</text>
</comment>
<accession>A0ACC1KK05</accession>
<name>A0ACC1KK05_9FUNG</name>
<feature type="non-terminal residue" evidence="1">
    <location>
        <position position="2591"/>
    </location>
</feature>